<dbReference type="RefSeq" id="WP_336588392.1">
    <property type="nucleotide sequence ID" value="NZ_JBBAXC010000017.1"/>
</dbReference>
<evidence type="ECO:0000313" key="1">
    <source>
        <dbReference type="EMBL" id="MEI5908914.1"/>
    </source>
</evidence>
<sequence length="400" mass="46188">MTIPYPVDRITLRRFLLHKQHLLKPKLNGTTDVSSVLQMLRRLECVQLDPVSVVERNQHLALAVRIPGYDPNLLDQLLSDGKVFEYFANAACVIPVEDFPIFEPIRDRILAQVEKPLKNLGPVVGAVLNRLASEGPLPSRAFKSENRVRGYWDNQMPKTKDSSLALNLLVDAGVIRVVHRERTERFFAMTEGSIPDDFVKEAKEIDEADAREALINKYLRAYRVFDQRDPRFGWQKMNATERRAEVDRRIQSDTVIPLDVVGIKRAYYMLAEDLDELKSFKDTAPIKGPVSFLAPLDNLLWRRERISDLFDFDYKWEIYTPKAKRKYGPYAMPILYGDQLIGRMDPSLDRKSGTLHVRLLQLEPCVKKTNHLKREMHEALERFAAFNQVKSIVIDQSDLN</sequence>
<dbReference type="InterPro" id="IPR009351">
    <property type="entry name" value="AlkZ-like"/>
</dbReference>
<dbReference type="EMBL" id="JBBAXC010000017">
    <property type="protein sequence ID" value="MEI5908914.1"/>
    <property type="molecule type" value="Genomic_DNA"/>
</dbReference>
<keyword evidence="2" id="KW-1185">Reference proteome</keyword>
<dbReference type="Pfam" id="PF06224">
    <property type="entry name" value="AlkZ-like"/>
    <property type="match status" value="1"/>
</dbReference>
<name>A0ABU8HII9_9BACI</name>
<comment type="caution">
    <text evidence="1">The sequence shown here is derived from an EMBL/GenBank/DDBJ whole genome shotgun (WGS) entry which is preliminary data.</text>
</comment>
<accession>A0ABU8HII9</accession>
<organism evidence="1 2">
    <name type="scientific">Bacillus spongiae</name>
    <dbReference type="NCBI Taxonomy" id="2683610"/>
    <lineage>
        <taxon>Bacteria</taxon>
        <taxon>Bacillati</taxon>
        <taxon>Bacillota</taxon>
        <taxon>Bacilli</taxon>
        <taxon>Bacillales</taxon>
        <taxon>Bacillaceae</taxon>
        <taxon>Bacillus</taxon>
    </lineage>
</organism>
<protein>
    <submittedName>
        <fullName evidence="1">Crosslink repair DNA glycosylase YcaQ family protein</fullName>
    </submittedName>
</protein>
<evidence type="ECO:0000313" key="2">
    <source>
        <dbReference type="Proteomes" id="UP001312865"/>
    </source>
</evidence>
<gene>
    <name evidence="1" type="ORF">WAK64_17845</name>
</gene>
<dbReference type="PANTHER" id="PTHR30528">
    <property type="entry name" value="CYTOPLASMIC PROTEIN"/>
    <property type="match status" value="1"/>
</dbReference>
<dbReference type="PANTHER" id="PTHR30528:SF0">
    <property type="entry name" value="CYTOPLASMIC PROTEIN"/>
    <property type="match status" value="1"/>
</dbReference>
<reference evidence="1 2" key="1">
    <citation type="journal article" date="2018" name="J. Microbiol.">
        <title>Bacillus spongiae sp. nov., isolated from sponge of Jeju Island.</title>
        <authorList>
            <person name="Lee G.E."/>
            <person name="Im W.T."/>
            <person name="Park J.S."/>
        </authorList>
    </citation>
    <scope>NUCLEOTIDE SEQUENCE [LARGE SCALE GENOMIC DNA]</scope>
    <source>
        <strain evidence="1 2">135PIL107-10</strain>
    </source>
</reference>
<proteinExistence type="predicted"/>
<dbReference type="Proteomes" id="UP001312865">
    <property type="component" value="Unassembled WGS sequence"/>
</dbReference>